<evidence type="ECO:0000313" key="2">
    <source>
        <dbReference type="Proteomes" id="UP000192257"/>
    </source>
</evidence>
<gene>
    <name evidence="1" type="ORF">TM35_000342260</name>
</gene>
<dbReference type="Proteomes" id="UP000192257">
    <property type="component" value="Unassembled WGS sequence"/>
</dbReference>
<dbReference type="OrthoDB" id="249544at2759"/>
<proteinExistence type="predicted"/>
<dbReference type="RefSeq" id="XP_028879680.1">
    <property type="nucleotide sequence ID" value="XM_029029124.1"/>
</dbReference>
<dbReference type="GeneID" id="39988904"/>
<evidence type="ECO:0000313" key="1">
    <source>
        <dbReference type="EMBL" id="ORC85614.1"/>
    </source>
</evidence>
<organism evidence="1 2">
    <name type="scientific">Trypanosoma theileri</name>
    <dbReference type="NCBI Taxonomy" id="67003"/>
    <lineage>
        <taxon>Eukaryota</taxon>
        <taxon>Discoba</taxon>
        <taxon>Euglenozoa</taxon>
        <taxon>Kinetoplastea</taxon>
        <taxon>Metakinetoplastina</taxon>
        <taxon>Trypanosomatida</taxon>
        <taxon>Trypanosomatidae</taxon>
        <taxon>Trypanosoma</taxon>
    </lineage>
</organism>
<name>A0A1X0NLJ0_9TRYP</name>
<dbReference type="EMBL" id="NBCO01000034">
    <property type="protein sequence ID" value="ORC85614.1"/>
    <property type="molecule type" value="Genomic_DNA"/>
</dbReference>
<reference evidence="1 2" key="1">
    <citation type="submission" date="2017-03" db="EMBL/GenBank/DDBJ databases">
        <title>An alternative strategy for trypanosome survival in the mammalian bloodstream revealed through genome and transcriptome analysis of the ubiquitous bovine parasite Trypanosoma (Megatrypanum) theileri.</title>
        <authorList>
            <person name="Kelly S."/>
            <person name="Ivens A."/>
            <person name="Mott A."/>
            <person name="O'Neill E."/>
            <person name="Emms D."/>
            <person name="Macleod O."/>
            <person name="Voorheis P."/>
            <person name="Matthews J."/>
            <person name="Matthews K."/>
            <person name="Carrington M."/>
        </authorList>
    </citation>
    <scope>NUCLEOTIDE SEQUENCE [LARGE SCALE GENOMIC DNA]</scope>
    <source>
        <strain evidence="1">Edinburgh</strain>
    </source>
</reference>
<dbReference type="VEuPathDB" id="TriTrypDB:TM35_000342260"/>
<comment type="caution">
    <text evidence="1">The sequence shown here is derived from an EMBL/GenBank/DDBJ whole genome shotgun (WGS) entry which is preliminary data.</text>
</comment>
<keyword evidence="2" id="KW-1185">Reference proteome</keyword>
<accession>A0A1X0NLJ0</accession>
<dbReference type="AlphaFoldDB" id="A0A1X0NLJ0"/>
<protein>
    <submittedName>
        <fullName evidence="1">Uncharacterized protein</fullName>
    </submittedName>
</protein>
<sequence>MTEDTERDPFQAFFESSEESVSAFLRTFTELSAVERALLTLGDPLKLKEETCIDENVNNLSSATMQTLAEAEYFAAAIEAFRVEGQELKSNSNNKSKNDDSDSVLPLLLNNSKSFPLNDVELEEEILVDESVALKTSTMTAFLNYGCTDIVPTFDNFIEGDEIQMEEERDIEGKMEENKKKRMFQSKEMSLYNKDLQTEDINKEKTSSTLDGAVTSPTDAIIGSSGVSHSLEENTVNDTEQHDNCDDSDDGSGDCVSDSELELPGLTTNTSLQKNNGLMERCNIFLSTKDLDVLREVVDDEVRPFELDPYFDYDADLIGAAARQNDTHWRV</sequence>